<dbReference type="InterPro" id="IPR012910">
    <property type="entry name" value="Plug_dom"/>
</dbReference>
<evidence type="ECO:0000256" key="6">
    <source>
        <dbReference type="ARBA" id="ARBA00023077"/>
    </source>
</evidence>
<organism evidence="16 17">
    <name type="scientific">Dyella tabacisoli</name>
    <dbReference type="NCBI Taxonomy" id="2282381"/>
    <lineage>
        <taxon>Bacteria</taxon>
        <taxon>Pseudomonadati</taxon>
        <taxon>Pseudomonadota</taxon>
        <taxon>Gammaproteobacteria</taxon>
        <taxon>Lysobacterales</taxon>
        <taxon>Rhodanobacteraceae</taxon>
        <taxon>Dyella</taxon>
    </lineage>
</organism>
<evidence type="ECO:0000256" key="12">
    <source>
        <dbReference type="SAM" id="MobiDB-lite"/>
    </source>
</evidence>
<dbReference type="Pfam" id="PF00593">
    <property type="entry name" value="TonB_dep_Rec_b-barrel"/>
    <property type="match status" value="1"/>
</dbReference>
<comment type="caution">
    <text evidence="16">The sequence shown here is derived from an EMBL/GenBank/DDBJ whole genome shotgun (WGS) entry which is preliminary data.</text>
</comment>
<dbReference type="GO" id="GO:0015344">
    <property type="term" value="F:siderophore uptake transmembrane transporter activity"/>
    <property type="evidence" value="ECO:0007669"/>
    <property type="project" value="TreeGrafter"/>
</dbReference>
<keyword evidence="3 10" id="KW-0813">Transport</keyword>
<evidence type="ECO:0000256" key="9">
    <source>
        <dbReference type="ARBA" id="ARBA00023237"/>
    </source>
</evidence>
<keyword evidence="9 10" id="KW-0998">Cell outer membrane</keyword>
<evidence type="ECO:0000256" key="11">
    <source>
        <dbReference type="RuleBase" id="RU003357"/>
    </source>
</evidence>
<feature type="domain" description="TonB-dependent receptor-like beta-barrel" evidence="14">
    <location>
        <begin position="237"/>
        <end position="694"/>
    </location>
</feature>
<evidence type="ECO:0000256" key="5">
    <source>
        <dbReference type="ARBA" id="ARBA00022692"/>
    </source>
</evidence>
<dbReference type="GO" id="GO:0009279">
    <property type="term" value="C:cell outer membrane"/>
    <property type="evidence" value="ECO:0007669"/>
    <property type="project" value="UniProtKB-SubCell"/>
</dbReference>
<evidence type="ECO:0000256" key="7">
    <source>
        <dbReference type="ARBA" id="ARBA00023136"/>
    </source>
</evidence>
<keyword evidence="6 11" id="KW-0798">TonB box</keyword>
<feature type="region of interest" description="Disordered" evidence="12">
    <location>
        <begin position="412"/>
        <end position="431"/>
    </location>
</feature>
<keyword evidence="5 10" id="KW-0812">Transmembrane</keyword>
<accession>A0A369UM59</accession>
<evidence type="ECO:0000256" key="3">
    <source>
        <dbReference type="ARBA" id="ARBA00022448"/>
    </source>
</evidence>
<dbReference type="Proteomes" id="UP000253782">
    <property type="component" value="Unassembled WGS sequence"/>
</dbReference>
<keyword evidence="7 10" id="KW-0472">Membrane</keyword>
<dbReference type="OrthoDB" id="8732650at2"/>
<feature type="domain" description="TonB-dependent receptor plug" evidence="15">
    <location>
        <begin position="67"/>
        <end position="166"/>
    </location>
</feature>
<evidence type="ECO:0000313" key="16">
    <source>
        <dbReference type="EMBL" id="RDD81834.1"/>
    </source>
</evidence>
<dbReference type="InterPro" id="IPR036942">
    <property type="entry name" value="Beta-barrel_TonB_sf"/>
</dbReference>
<evidence type="ECO:0000256" key="8">
    <source>
        <dbReference type="ARBA" id="ARBA00023170"/>
    </source>
</evidence>
<evidence type="ECO:0000256" key="13">
    <source>
        <dbReference type="SAM" id="SignalP"/>
    </source>
</evidence>
<protein>
    <submittedName>
        <fullName evidence="16">TonB-dependent siderophore receptor</fullName>
    </submittedName>
</protein>
<sequence length="728" mass="79760">MTMTRRSHSPIFLTALLYAVGVAHAQDSTDTAPAKSVVLAPVVVKADGGDGYVVSQSQANSFGQASLQDTPATINVLSRDLLDDRQPRSLSELARSDASLGDSYAPVGYYQNVAIRGFPLDLATGYRFNDLSITGEQTMALENIQQVDILKGAAGLDAGVLAPGGVINYVGKRAANVQTATLGTDSHGSRYGALDLGRWLTPTFGLRFNTAYEGTHAYVQHSNGRRNFYAIAADWLISPKATLQLDADYQASAQRSVSGYQLLGGSVLPLHPSRTLMLGYQPWQQPVSIHAANFTARFHYQFNDDWQARVDAGHSRSVIDDNVAFAYGCFYAPACASGATPGYFFAPDGSYDIYDYRSPGDTRQNDELRAQVQGHVDTGAVTHDLTVGADVLRRGIDQRPYVYDYVGTAPGDQSEPPYFAPSPNQPGPSQQRLSSWQRAVFALDRVRLSPHWQLLAGGRFVHMDERDYDASGAPQRHTRLNHWLPQTALLWQPDAKLTAYLSYTQGLALGMQAPYWTANGGSFLPPQLSRQWETGLKYAASNALQLDAALFRLSQPYQYAQPDSTTQGFSFVQRGQQVHTGIELQANGRISESLHLVASISMIHARAQNTGTPSYEGHQVVNVPKLRTSVYADYRLPFAPSWGLLGGWRYAAQNAATPDGHTHVPAYHLFDAGLRYQTVWNGHALSLRLSIDNVFNRFYWRDTGSSGGDSYLFPGAPRLARLSLSYAL</sequence>
<feature type="chain" id="PRO_5016826546" evidence="13">
    <location>
        <begin position="26"/>
        <end position="728"/>
    </location>
</feature>
<evidence type="ECO:0000256" key="10">
    <source>
        <dbReference type="PROSITE-ProRule" id="PRU01360"/>
    </source>
</evidence>
<keyword evidence="4 10" id="KW-1134">Transmembrane beta strand</keyword>
<dbReference type="Gene3D" id="2.170.130.10">
    <property type="entry name" value="TonB-dependent receptor, plug domain"/>
    <property type="match status" value="1"/>
</dbReference>
<dbReference type="InterPro" id="IPR039426">
    <property type="entry name" value="TonB-dep_rcpt-like"/>
</dbReference>
<evidence type="ECO:0000256" key="1">
    <source>
        <dbReference type="ARBA" id="ARBA00004571"/>
    </source>
</evidence>
<dbReference type="EMBL" id="QQAH01000009">
    <property type="protein sequence ID" value="RDD81834.1"/>
    <property type="molecule type" value="Genomic_DNA"/>
</dbReference>
<comment type="similarity">
    <text evidence="2 10 11">Belongs to the TonB-dependent receptor family.</text>
</comment>
<dbReference type="GO" id="GO:0038023">
    <property type="term" value="F:signaling receptor activity"/>
    <property type="evidence" value="ECO:0007669"/>
    <property type="project" value="InterPro"/>
</dbReference>
<dbReference type="NCBIfam" id="TIGR01783">
    <property type="entry name" value="TonB-siderophor"/>
    <property type="match status" value="1"/>
</dbReference>
<dbReference type="InterPro" id="IPR000531">
    <property type="entry name" value="Beta-barrel_TonB"/>
</dbReference>
<dbReference type="Gene3D" id="2.40.170.20">
    <property type="entry name" value="TonB-dependent receptor, beta-barrel domain"/>
    <property type="match status" value="1"/>
</dbReference>
<dbReference type="InterPro" id="IPR037066">
    <property type="entry name" value="Plug_dom_sf"/>
</dbReference>
<dbReference type="Pfam" id="PF07715">
    <property type="entry name" value="Plug"/>
    <property type="match status" value="1"/>
</dbReference>
<keyword evidence="13" id="KW-0732">Signal</keyword>
<evidence type="ECO:0000313" key="17">
    <source>
        <dbReference type="Proteomes" id="UP000253782"/>
    </source>
</evidence>
<proteinExistence type="inferred from homology"/>
<dbReference type="GO" id="GO:0015891">
    <property type="term" value="P:siderophore transport"/>
    <property type="evidence" value="ECO:0007669"/>
    <property type="project" value="InterPro"/>
</dbReference>
<evidence type="ECO:0000259" key="14">
    <source>
        <dbReference type="Pfam" id="PF00593"/>
    </source>
</evidence>
<keyword evidence="8 16" id="KW-0675">Receptor</keyword>
<comment type="subcellular location">
    <subcellularLocation>
        <location evidence="1 10">Cell outer membrane</location>
        <topology evidence="1 10">Multi-pass membrane protein</topology>
    </subcellularLocation>
</comment>
<dbReference type="CDD" id="cd01347">
    <property type="entry name" value="ligand_gated_channel"/>
    <property type="match status" value="1"/>
</dbReference>
<reference evidence="16 17" key="1">
    <citation type="submission" date="2018-07" db="EMBL/GenBank/DDBJ databases">
        <title>Dyella tabacisoli L4-6T, whole genome shotgun sequence.</title>
        <authorList>
            <person name="Zhou X.-K."/>
            <person name="Li W.-J."/>
            <person name="Duan Y.-Q."/>
        </authorList>
    </citation>
    <scope>NUCLEOTIDE SEQUENCE [LARGE SCALE GENOMIC DNA]</scope>
    <source>
        <strain evidence="16 17">L4-6</strain>
    </source>
</reference>
<dbReference type="PANTHER" id="PTHR32552">
    <property type="entry name" value="FERRICHROME IRON RECEPTOR-RELATED"/>
    <property type="match status" value="1"/>
</dbReference>
<gene>
    <name evidence="16" type="ORF">DVJ77_11865</name>
</gene>
<keyword evidence="17" id="KW-1185">Reference proteome</keyword>
<feature type="signal peptide" evidence="13">
    <location>
        <begin position="1"/>
        <end position="25"/>
    </location>
</feature>
<dbReference type="InterPro" id="IPR010105">
    <property type="entry name" value="TonB_sidphr_rcpt"/>
</dbReference>
<evidence type="ECO:0000256" key="4">
    <source>
        <dbReference type="ARBA" id="ARBA00022452"/>
    </source>
</evidence>
<evidence type="ECO:0000256" key="2">
    <source>
        <dbReference type="ARBA" id="ARBA00009810"/>
    </source>
</evidence>
<dbReference type="PROSITE" id="PS52016">
    <property type="entry name" value="TONB_DEPENDENT_REC_3"/>
    <property type="match status" value="1"/>
</dbReference>
<evidence type="ECO:0000259" key="15">
    <source>
        <dbReference type="Pfam" id="PF07715"/>
    </source>
</evidence>
<name>A0A369UM59_9GAMM</name>
<dbReference type="SUPFAM" id="SSF56935">
    <property type="entry name" value="Porins"/>
    <property type="match status" value="1"/>
</dbReference>
<dbReference type="PANTHER" id="PTHR32552:SF83">
    <property type="entry name" value="BLR3904 PROTEIN"/>
    <property type="match status" value="1"/>
</dbReference>
<dbReference type="AlphaFoldDB" id="A0A369UM59"/>